<dbReference type="GO" id="GO:0005524">
    <property type="term" value="F:ATP binding"/>
    <property type="evidence" value="ECO:0007669"/>
    <property type="project" value="UniProtKB-KW"/>
</dbReference>
<dbReference type="InterPro" id="IPR050062">
    <property type="entry name" value="Pro-tRNA_synthetase"/>
</dbReference>
<dbReference type="GO" id="GO:0005829">
    <property type="term" value="C:cytosol"/>
    <property type="evidence" value="ECO:0007669"/>
    <property type="project" value="TreeGrafter"/>
</dbReference>
<dbReference type="InterPro" id="IPR004500">
    <property type="entry name" value="Pro-tRNA-synth_IIa_bac-type"/>
</dbReference>
<reference evidence="10" key="1">
    <citation type="submission" date="2018-05" db="EMBL/GenBank/DDBJ databases">
        <authorList>
            <person name="Lanie J.A."/>
            <person name="Ng W.-L."/>
            <person name="Kazmierczak K.M."/>
            <person name="Andrzejewski T.M."/>
            <person name="Davidsen T.M."/>
            <person name="Wayne K.J."/>
            <person name="Tettelin H."/>
            <person name="Glass J.I."/>
            <person name="Rusch D."/>
            <person name="Podicherti R."/>
            <person name="Tsui H.-C.T."/>
            <person name="Winkler M.E."/>
        </authorList>
    </citation>
    <scope>NUCLEOTIDE SEQUENCE</scope>
</reference>
<evidence type="ECO:0000313" key="10">
    <source>
        <dbReference type="EMBL" id="SVA53488.1"/>
    </source>
</evidence>
<keyword evidence="5" id="KW-0648">Protein biosynthesis</keyword>
<protein>
    <recommendedName>
        <fullName evidence="1">proline--tRNA ligase</fullName>
        <ecNumber evidence="1">6.1.1.15</ecNumber>
    </recommendedName>
    <alternativeName>
        <fullName evidence="7">Prolyl-tRNA synthetase</fullName>
    </alternativeName>
</protein>
<name>A0A381WMT4_9ZZZZ</name>
<comment type="catalytic activity">
    <reaction evidence="8">
        <text>tRNA(Pro) + L-proline + ATP = L-prolyl-tRNA(Pro) + AMP + diphosphate</text>
        <dbReference type="Rhea" id="RHEA:14305"/>
        <dbReference type="Rhea" id="RHEA-COMP:9700"/>
        <dbReference type="Rhea" id="RHEA-COMP:9702"/>
        <dbReference type="ChEBI" id="CHEBI:30616"/>
        <dbReference type="ChEBI" id="CHEBI:33019"/>
        <dbReference type="ChEBI" id="CHEBI:60039"/>
        <dbReference type="ChEBI" id="CHEBI:78442"/>
        <dbReference type="ChEBI" id="CHEBI:78532"/>
        <dbReference type="ChEBI" id="CHEBI:456215"/>
        <dbReference type="EC" id="6.1.1.15"/>
    </reaction>
</comment>
<evidence type="ECO:0000256" key="5">
    <source>
        <dbReference type="ARBA" id="ARBA00022917"/>
    </source>
</evidence>
<evidence type="ECO:0000259" key="9">
    <source>
        <dbReference type="PROSITE" id="PS50862"/>
    </source>
</evidence>
<dbReference type="InterPro" id="IPR033730">
    <property type="entry name" value="ProRS_core_prok"/>
</dbReference>
<dbReference type="InterPro" id="IPR006195">
    <property type="entry name" value="aa-tRNA-synth_II"/>
</dbReference>
<dbReference type="InterPro" id="IPR002314">
    <property type="entry name" value="aa-tRNA-synt_IIb"/>
</dbReference>
<evidence type="ECO:0000256" key="4">
    <source>
        <dbReference type="ARBA" id="ARBA00022840"/>
    </source>
</evidence>
<organism evidence="10">
    <name type="scientific">marine metagenome</name>
    <dbReference type="NCBI Taxonomy" id="408172"/>
    <lineage>
        <taxon>unclassified sequences</taxon>
        <taxon>metagenomes</taxon>
        <taxon>ecological metagenomes</taxon>
    </lineage>
</organism>
<evidence type="ECO:0000256" key="7">
    <source>
        <dbReference type="ARBA" id="ARBA00029731"/>
    </source>
</evidence>
<dbReference type="SUPFAM" id="SSF55681">
    <property type="entry name" value="Class II aaRS and biotin synthetases"/>
    <property type="match status" value="1"/>
</dbReference>
<keyword evidence="4" id="KW-0067">ATP-binding</keyword>
<keyword evidence="3" id="KW-0547">Nucleotide-binding</keyword>
<dbReference type="GO" id="GO:0004827">
    <property type="term" value="F:proline-tRNA ligase activity"/>
    <property type="evidence" value="ECO:0007669"/>
    <property type="project" value="UniProtKB-EC"/>
</dbReference>
<dbReference type="PROSITE" id="PS50862">
    <property type="entry name" value="AA_TRNA_LIGASE_II"/>
    <property type="match status" value="1"/>
</dbReference>
<dbReference type="PRINTS" id="PR01046">
    <property type="entry name" value="TRNASYNTHPRO"/>
</dbReference>
<keyword evidence="2" id="KW-0436">Ligase</keyword>
<evidence type="ECO:0000256" key="3">
    <source>
        <dbReference type="ARBA" id="ARBA00022741"/>
    </source>
</evidence>
<dbReference type="Gene3D" id="3.30.930.10">
    <property type="entry name" value="Bira Bifunctional Protein, Domain 2"/>
    <property type="match status" value="1"/>
</dbReference>
<feature type="domain" description="Aminoacyl-transfer RNA synthetases class-II family profile" evidence="9">
    <location>
        <begin position="38"/>
        <end position="340"/>
    </location>
</feature>
<feature type="non-terminal residue" evidence="10">
    <location>
        <position position="378"/>
    </location>
</feature>
<dbReference type="CDD" id="cd00779">
    <property type="entry name" value="ProRS_core_prok"/>
    <property type="match status" value="1"/>
</dbReference>
<gene>
    <name evidence="10" type="ORF">METZ01_LOCUS106342</name>
</gene>
<dbReference type="NCBIfam" id="NF008979">
    <property type="entry name" value="PRK12325.1"/>
    <property type="match status" value="1"/>
</dbReference>
<evidence type="ECO:0000256" key="8">
    <source>
        <dbReference type="ARBA" id="ARBA00047671"/>
    </source>
</evidence>
<proteinExistence type="predicted"/>
<dbReference type="AlphaFoldDB" id="A0A381WMT4"/>
<evidence type="ECO:0000256" key="6">
    <source>
        <dbReference type="ARBA" id="ARBA00023146"/>
    </source>
</evidence>
<dbReference type="NCBIfam" id="TIGR00409">
    <property type="entry name" value="proS_fam_II"/>
    <property type="match status" value="1"/>
</dbReference>
<dbReference type="GO" id="GO:0006433">
    <property type="term" value="P:prolyl-tRNA aminoacylation"/>
    <property type="evidence" value="ECO:0007669"/>
    <property type="project" value="InterPro"/>
</dbReference>
<dbReference type="InterPro" id="IPR036621">
    <property type="entry name" value="Anticodon-bd_dom_sf"/>
</dbReference>
<sequence length="378" mass="43917">MYWTEFFIPTNKEIPADAKIPSHQLMLRSGMIKQESSGIYTWLPLGFKVLKKIENIVREEQEKAGAIEILMPTLQSAELWKESGRYDGYGEEMLKIIDRHNRLLIYGPTNEEQVTEIFRAFVKSYKNLPLNLFHIQWKFRDEIRPRFGVMRGREFLMKDAYSFDLNEEESKKSYYKMFISYIKIFKRLKINTIPVVADSGEIGGSLSHEFSIITNTGEGEVYCDKRLFDLEFDNDDLNTLSDLERVVGRYTQFYSATEDKHNEKIFREKVPEEFRLKGKAIEVGHIFSFGEKYSSPMKANITNKEGKNVSVYMGSYGIGVSRLVAAIIEYSHDKKGIIWPNSVTPFHVGIINVQVDNKECLKVIQEIKSKFEENNLEV</sequence>
<dbReference type="FunFam" id="3.30.930.10:FF:000042">
    <property type="entry name" value="probable proline--tRNA ligase, mitochondrial"/>
    <property type="match status" value="1"/>
</dbReference>
<dbReference type="EMBL" id="UINC01012222">
    <property type="protein sequence ID" value="SVA53488.1"/>
    <property type="molecule type" value="Genomic_DNA"/>
</dbReference>
<keyword evidence="6" id="KW-0030">Aminoacyl-tRNA synthetase</keyword>
<accession>A0A381WMT4</accession>
<dbReference type="InterPro" id="IPR045864">
    <property type="entry name" value="aa-tRNA-synth_II/BPL/LPL"/>
</dbReference>
<dbReference type="Gene3D" id="3.40.50.800">
    <property type="entry name" value="Anticodon-binding domain"/>
    <property type="match status" value="1"/>
</dbReference>
<evidence type="ECO:0000256" key="2">
    <source>
        <dbReference type="ARBA" id="ARBA00022598"/>
    </source>
</evidence>
<evidence type="ECO:0000256" key="1">
    <source>
        <dbReference type="ARBA" id="ARBA00012831"/>
    </source>
</evidence>
<dbReference type="Pfam" id="PF00587">
    <property type="entry name" value="tRNA-synt_2b"/>
    <property type="match status" value="1"/>
</dbReference>
<dbReference type="EC" id="6.1.1.15" evidence="1"/>
<dbReference type="InterPro" id="IPR002316">
    <property type="entry name" value="Pro-tRNA-ligase_IIa"/>
</dbReference>
<dbReference type="PANTHER" id="PTHR42753:SF2">
    <property type="entry name" value="PROLINE--TRNA LIGASE"/>
    <property type="match status" value="1"/>
</dbReference>
<dbReference type="PANTHER" id="PTHR42753">
    <property type="entry name" value="MITOCHONDRIAL RIBOSOME PROTEIN L39/PROLYL-TRNA LIGASE FAMILY MEMBER"/>
    <property type="match status" value="1"/>
</dbReference>